<dbReference type="Gene3D" id="1.10.357.40">
    <property type="entry name" value="YbiA-like"/>
    <property type="match status" value="1"/>
</dbReference>
<comment type="catalytic activity">
    <reaction evidence="2">
        <text>2,5-diamino-6-hydroxy-4-(5-phosphoribosylamino)-pyrimidine + H2O = 2,5,6-triamino-4-hydroxypyrimidine + D-ribose 5-phosphate</text>
        <dbReference type="Rhea" id="RHEA:23436"/>
        <dbReference type="ChEBI" id="CHEBI:15377"/>
        <dbReference type="ChEBI" id="CHEBI:58614"/>
        <dbReference type="ChEBI" id="CHEBI:78346"/>
        <dbReference type="ChEBI" id="CHEBI:137796"/>
    </reaction>
</comment>
<evidence type="ECO:0000256" key="1">
    <source>
        <dbReference type="ARBA" id="ARBA00000022"/>
    </source>
</evidence>
<comment type="caution">
    <text evidence="4">The sequence shown here is derived from an EMBL/GenBank/DDBJ whole genome shotgun (WGS) entry which is preliminary data.</text>
</comment>
<dbReference type="EMBL" id="JAVMIP010000002">
    <property type="protein sequence ID" value="MDS3859818.1"/>
    <property type="molecule type" value="Genomic_DNA"/>
</dbReference>
<organism evidence="4 5">
    <name type="scientific">Pseudocalidococcus azoricus BACA0444</name>
    <dbReference type="NCBI Taxonomy" id="2918990"/>
    <lineage>
        <taxon>Bacteria</taxon>
        <taxon>Bacillati</taxon>
        <taxon>Cyanobacteriota</taxon>
        <taxon>Cyanophyceae</taxon>
        <taxon>Acaryochloridales</taxon>
        <taxon>Thermosynechococcaceae</taxon>
        <taxon>Pseudocalidococcus</taxon>
        <taxon>Pseudocalidococcus azoricus</taxon>
    </lineage>
</organism>
<dbReference type="SUPFAM" id="SSF143990">
    <property type="entry name" value="YbiA-like"/>
    <property type="match status" value="1"/>
</dbReference>
<dbReference type="CDD" id="cd15457">
    <property type="entry name" value="NADAR"/>
    <property type="match status" value="1"/>
</dbReference>
<comment type="catalytic activity">
    <reaction evidence="1">
        <text>5-amino-6-(5-phospho-D-ribosylamino)uracil + H2O = 5,6-diaminouracil + D-ribose 5-phosphate</text>
        <dbReference type="Rhea" id="RHEA:55020"/>
        <dbReference type="ChEBI" id="CHEBI:15377"/>
        <dbReference type="ChEBI" id="CHEBI:46252"/>
        <dbReference type="ChEBI" id="CHEBI:58453"/>
        <dbReference type="ChEBI" id="CHEBI:78346"/>
    </reaction>
</comment>
<gene>
    <name evidence="4" type="ORF">RIF25_03250</name>
</gene>
<accession>A0AAE4FPD7</accession>
<dbReference type="NCBIfam" id="TIGR02464">
    <property type="entry name" value="ribofla_fusion"/>
    <property type="match status" value="1"/>
</dbReference>
<dbReference type="AlphaFoldDB" id="A0AAE4FPD7"/>
<keyword evidence="5" id="KW-1185">Reference proteome</keyword>
<dbReference type="Pfam" id="PF08719">
    <property type="entry name" value="NADAR"/>
    <property type="match status" value="1"/>
</dbReference>
<name>A0AAE4FPD7_9CYAN</name>
<evidence type="ECO:0000256" key="2">
    <source>
        <dbReference type="ARBA" id="ARBA00000751"/>
    </source>
</evidence>
<dbReference type="Proteomes" id="UP001268256">
    <property type="component" value="Unassembled WGS sequence"/>
</dbReference>
<reference evidence="5" key="1">
    <citation type="submission" date="2023-07" db="EMBL/GenBank/DDBJ databases">
        <authorList>
            <person name="Luz R."/>
            <person name="Cordeiro R."/>
            <person name="Fonseca A."/>
            <person name="Goncalves V."/>
        </authorList>
    </citation>
    <scope>NUCLEOTIDE SEQUENCE [LARGE SCALE GENOMIC DNA]</scope>
    <source>
        <strain evidence="5">BACA0444</strain>
    </source>
</reference>
<dbReference type="InterPro" id="IPR012816">
    <property type="entry name" value="NADAR"/>
</dbReference>
<evidence type="ECO:0000313" key="4">
    <source>
        <dbReference type="EMBL" id="MDS3859818.1"/>
    </source>
</evidence>
<dbReference type="InterPro" id="IPR037238">
    <property type="entry name" value="YbiA-like_sf"/>
</dbReference>
<sequence>MPRPGPTAENYLMTIYFYHIDHPYGCFSNFSRHGFNLGGIYWPTAEHYYQSQKFINTGHAYLSQKIQLAPTPGEAAQIGRDPRHPLRPDWEQVKLEVMYAAIKAKFQAHADIQGVLLGTGDEYLVENSPVDSFWGCGANGQGLNHLGRLLMQLRQELRQENSP</sequence>
<evidence type="ECO:0000259" key="3">
    <source>
        <dbReference type="Pfam" id="PF08719"/>
    </source>
</evidence>
<feature type="domain" description="NADAR" evidence="3">
    <location>
        <begin position="16"/>
        <end position="158"/>
    </location>
</feature>
<proteinExistence type="predicted"/>
<evidence type="ECO:0000313" key="5">
    <source>
        <dbReference type="Proteomes" id="UP001268256"/>
    </source>
</evidence>
<protein>
    <submittedName>
        <fullName evidence="4">NADAR family protein</fullName>
    </submittedName>
</protein>